<name>A0A1M5LKS7_9FIRM</name>
<dbReference type="EC" id="4.2.1.46" evidence="4 8"/>
<dbReference type="EMBL" id="FQWY01000008">
    <property type="protein sequence ID" value="SHG65637.1"/>
    <property type="molecule type" value="Genomic_DNA"/>
</dbReference>
<dbReference type="InterPro" id="IPR005888">
    <property type="entry name" value="dTDP_Gluc_deHydtase"/>
</dbReference>
<comment type="similarity">
    <text evidence="3 8">Belongs to the NAD(P)-dependent epimerase/dehydratase family. dTDP-glucose dehydratase subfamily.</text>
</comment>
<dbReference type="PANTHER" id="PTHR43000">
    <property type="entry name" value="DTDP-D-GLUCOSE 4,6-DEHYDRATASE-RELATED"/>
    <property type="match status" value="1"/>
</dbReference>
<evidence type="ECO:0000259" key="9">
    <source>
        <dbReference type="Pfam" id="PF16363"/>
    </source>
</evidence>
<dbReference type="Pfam" id="PF16363">
    <property type="entry name" value="GDP_Man_Dehyd"/>
    <property type="match status" value="1"/>
</dbReference>
<dbReference type="RefSeq" id="WP_073090044.1">
    <property type="nucleotide sequence ID" value="NZ_FQWY01000008.1"/>
</dbReference>
<evidence type="ECO:0000256" key="5">
    <source>
        <dbReference type="ARBA" id="ARBA00016977"/>
    </source>
</evidence>
<evidence type="ECO:0000256" key="3">
    <source>
        <dbReference type="ARBA" id="ARBA00008178"/>
    </source>
</evidence>
<dbReference type="GO" id="GO:0009225">
    <property type="term" value="P:nucleotide-sugar metabolic process"/>
    <property type="evidence" value="ECO:0007669"/>
    <property type="project" value="InterPro"/>
</dbReference>
<dbReference type="AlphaFoldDB" id="A0A1M5LKS7"/>
<dbReference type="GO" id="GO:0008460">
    <property type="term" value="F:dTDP-glucose 4,6-dehydratase activity"/>
    <property type="evidence" value="ECO:0007669"/>
    <property type="project" value="UniProtKB-EC"/>
</dbReference>
<sequence>MQTYLVTGGAGFIGSNFIHYLLTRYHRDIVVVNVDKLTYAGNIHNLDGVKEYGNYVFIQADINDLITLEKVFARYRPDVVVNFAAETHVDRSISSPRIFVETNVLGTQALLDMCLKYPVKKFVQVSTDEVYGSLGKEGVFTEDSPLRPSSPYASSKAAADLILQAYHQTYGLPFNITRCTNNYGPLQMPEKLIPLVISRVLDGMPVPVYGEGTNIREWIFVEDHCRALEEVIHKGVTGEVYNIGSGCEIENLRLVKLVIDMVKELLPAGDRRKNCISHDLIELVADRKGHDFRYAVSSEKIRQATGWQPAVSFEEGIRFTVNWYLTHEEWVKKARQRL</sequence>
<keyword evidence="6" id="KW-0520">NAD</keyword>
<evidence type="ECO:0000256" key="1">
    <source>
        <dbReference type="ARBA" id="ARBA00001539"/>
    </source>
</evidence>
<proteinExistence type="inferred from homology"/>
<accession>A0A1M5LKS7</accession>
<evidence type="ECO:0000313" key="11">
    <source>
        <dbReference type="Proteomes" id="UP000242329"/>
    </source>
</evidence>
<dbReference type="Gene3D" id="3.40.50.720">
    <property type="entry name" value="NAD(P)-binding Rossmann-like Domain"/>
    <property type="match status" value="1"/>
</dbReference>
<dbReference type="SUPFAM" id="SSF51735">
    <property type="entry name" value="NAD(P)-binding Rossmann-fold domains"/>
    <property type="match status" value="1"/>
</dbReference>
<dbReference type="NCBIfam" id="TIGR01181">
    <property type="entry name" value="dTDP_gluc_dehyt"/>
    <property type="match status" value="1"/>
</dbReference>
<evidence type="ECO:0000256" key="7">
    <source>
        <dbReference type="ARBA" id="ARBA00023239"/>
    </source>
</evidence>
<dbReference type="InterPro" id="IPR016040">
    <property type="entry name" value="NAD(P)-bd_dom"/>
</dbReference>
<evidence type="ECO:0000256" key="6">
    <source>
        <dbReference type="ARBA" id="ARBA00023027"/>
    </source>
</evidence>
<keyword evidence="7 8" id="KW-0456">Lyase</keyword>
<dbReference type="Proteomes" id="UP000242329">
    <property type="component" value="Unassembled WGS sequence"/>
</dbReference>
<feature type="domain" description="NAD(P)-binding" evidence="9">
    <location>
        <begin position="5"/>
        <end position="318"/>
    </location>
</feature>
<evidence type="ECO:0000256" key="2">
    <source>
        <dbReference type="ARBA" id="ARBA00001911"/>
    </source>
</evidence>
<organism evidence="10 11">
    <name type="scientific">Thermosyntropha lipolytica DSM 11003</name>
    <dbReference type="NCBI Taxonomy" id="1123382"/>
    <lineage>
        <taxon>Bacteria</taxon>
        <taxon>Bacillati</taxon>
        <taxon>Bacillota</taxon>
        <taxon>Clostridia</taxon>
        <taxon>Eubacteriales</taxon>
        <taxon>Syntrophomonadaceae</taxon>
        <taxon>Thermosyntropha</taxon>
    </lineage>
</organism>
<comment type="catalytic activity">
    <reaction evidence="1 8">
        <text>dTDP-alpha-D-glucose = dTDP-4-dehydro-6-deoxy-alpha-D-glucose + H2O</text>
        <dbReference type="Rhea" id="RHEA:17221"/>
        <dbReference type="ChEBI" id="CHEBI:15377"/>
        <dbReference type="ChEBI" id="CHEBI:57477"/>
        <dbReference type="ChEBI" id="CHEBI:57649"/>
        <dbReference type="EC" id="4.2.1.46"/>
    </reaction>
</comment>
<evidence type="ECO:0000313" key="10">
    <source>
        <dbReference type="EMBL" id="SHG65637.1"/>
    </source>
</evidence>
<dbReference type="Gene3D" id="3.90.25.10">
    <property type="entry name" value="UDP-galactose 4-epimerase, domain 1"/>
    <property type="match status" value="1"/>
</dbReference>
<dbReference type="CDD" id="cd05246">
    <property type="entry name" value="dTDP_GD_SDR_e"/>
    <property type="match status" value="1"/>
</dbReference>
<dbReference type="STRING" id="1123382.SAMN02745221_00689"/>
<reference evidence="11" key="1">
    <citation type="submission" date="2016-11" db="EMBL/GenBank/DDBJ databases">
        <authorList>
            <person name="Varghese N."/>
            <person name="Submissions S."/>
        </authorList>
    </citation>
    <scope>NUCLEOTIDE SEQUENCE [LARGE SCALE GENOMIC DNA]</scope>
    <source>
        <strain evidence="11">DSM 11003</strain>
    </source>
</reference>
<comment type="cofactor">
    <cofactor evidence="2 8">
        <name>NAD(+)</name>
        <dbReference type="ChEBI" id="CHEBI:57540"/>
    </cofactor>
</comment>
<gene>
    <name evidence="10" type="ORF">SAMN02745221_00689</name>
</gene>
<dbReference type="OrthoDB" id="9811743at2"/>
<dbReference type="InterPro" id="IPR036291">
    <property type="entry name" value="NAD(P)-bd_dom_sf"/>
</dbReference>
<protein>
    <recommendedName>
        <fullName evidence="5 8">dTDP-glucose 4,6-dehydratase</fullName>
        <ecNumber evidence="4 8">4.2.1.46</ecNumber>
    </recommendedName>
</protein>
<evidence type="ECO:0000256" key="8">
    <source>
        <dbReference type="RuleBase" id="RU004473"/>
    </source>
</evidence>
<evidence type="ECO:0000256" key="4">
    <source>
        <dbReference type="ARBA" id="ARBA00011990"/>
    </source>
</evidence>
<keyword evidence="11" id="KW-1185">Reference proteome</keyword>